<dbReference type="SUPFAM" id="SSF52172">
    <property type="entry name" value="CheY-like"/>
    <property type="match status" value="1"/>
</dbReference>
<reference evidence="3" key="1">
    <citation type="journal article" date="2023" name="Proc. Natl. Acad. Sci. U.S.A.">
        <title>Genomic and structural basis for evolution of tropane alkaloid biosynthesis.</title>
        <authorList>
            <person name="Wanga Y.-J."/>
            <person name="Taina T."/>
            <person name="Yua J.-Y."/>
            <person name="Lia J."/>
            <person name="Xua B."/>
            <person name="Chenc J."/>
            <person name="D'Auriad J.C."/>
            <person name="Huanga J.-P."/>
            <person name="Huanga S.-X."/>
        </authorList>
    </citation>
    <scope>NUCLEOTIDE SEQUENCE [LARGE SCALE GENOMIC DNA]</scope>
    <source>
        <strain evidence="3">cv. KIB-2019</strain>
    </source>
</reference>
<dbReference type="Proteomes" id="UP001152561">
    <property type="component" value="Unassembled WGS sequence"/>
</dbReference>
<dbReference type="InterPro" id="IPR011006">
    <property type="entry name" value="CheY-like_superfamily"/>
</dbReference>
<proteinExistence type="predicted"/>
<organism evidence="2 3">
    <name type="scientific">Anisodus acutangulus</name>
    <dbReference type="NCBI Taxonomy" id="402998"/>
    <lineage>
        <taxon>Eukaryota</taxon>
        <taxon>Viridiplantae</taxon>
        <taxon>Streptophyta</taxon>
        <taxon>Embryophyta</taxon>
        <taxon>Tracheophyta</taxon>
        <taxon>Spermatophyta</taxon>
        <taxon>Magnoliopsida</taxon>
        <taxon>eudicotyledons</taxon>
        <taxon>Gunneridae</taxon>
        <taxon>Pentapetalae</taxon>
        <taxon>asterids</taxon>
        <taxon>lamiids</taxon>
        <taxon>Solanales</taxon>
        <taxon>Solanaceae</taxon>
        <taxon>Solanoideae</taxon>
        <taxon>Hyoscyameae</taxon>
        <taxon>Anisodus</taxon>
    </lineage>
</organism>
<gene>
    <name evidence="2" type="ORF">K7X08_015471</name>
</gene>
<dbReference type="OrthoDB" id="1166721at2759"/>
<feature type="region of interest" description="Disordered" evidence="1">
    <location>
        <begin position="161"/>
        <end position="180"/>
    </location>
</feature>
<evidence type="ECO:0000313" key="2">
    <source>
        <dbReference type="EMBL" id="KAJ8528020.1"/>
    </source>
</evidence>
<dbReference type="EMBL" id="JAJAGQ010000023">
    <property type="protein sequence ID" value="KAJ8528020.1"/>
    <property type="molecule type" value="Genomic_DNA"/>
</dbReference>
<name>A0A9Q1L466_9SOLA</name>
<evidence type="ECO:0000313" key="3">
    <source>
        <dbReference type="Proteomes" id="UP001152561"/>
    </source>
</evidence>
<accession>A0A9Q1L466</accession>
<keyword evidence="3" id="KW-1185">Reference proteome</keyword>
<dbReference type="AlphaFoldDB" id="A0A9Q1L466"/>
<evidence type="ECO:0000256" key="1">
    <source>
        <dbReference type="SAM" id="MobiDB-lite"/>
    </source>
</evidence>
<sequence length="180" mass="20333">MDVSPTLWIKCGSFDLVLTYVNVSHMNDLELQQVINQEFALLVVSNDKDSTILEGLKGGAAVFIAKPISDDLRDLWLYATLEDKKGKRDVVFIHDVFNARLGSCWSTTPTLHCLSTHLFSKRKLPMLASFYSRLPGLRQLQHQWRGNEEIESLEKSSNCYNKSGHEVKQSASPVNAPLRI</sequence>
<evidence type="ECO:0008006" key="4">
    <source>
        <dbReference type="Google" id="ProtNLM"/>
    </source>
</evidence>
<protein>
    <recommendedName>
        <fullName evidence="4">Response regulatory domain-containing protein</fullName>
    </recommendedName>
</protein>
<comment type="caution">
    <text evidence="2">The sequence shown here is derived from an EMBL/GenBank/DDBJ whole genome shotgun (WGS) entry which is preliminary data.</text>
</comment>